<evidence type="ECO:0000313" key="2">
    <source>
        <dbReference type="EMBL" id="CAD7013150.1"/>
    </source>
</evidence>
<keyword evidence="3" id="KW-1185">Reference proteome</keyword>
<proteinExistence type="predicted"/>
<name>A0A811VCX1_CERCA</name>
<dbReference type="Proteomes" id="UP000606786">
    <property type="component" value="Unassembled WGS sequence"/>
</dbReference>
<keyword evidence="1" id="KW-0812">Transmembrane</keyword>
<dbReference type="AlphaFoldDB" id="A0A811VCX1"/>
<evidence type="ECO:0000256" key="1">
    <source>
        <dbReference type="SAM" id="Phobius"/>
    </source>
</evidence>
<comment type="caution">
    <text evidence="2">The sequence shown here is derived from an EMBL/GenBank/DDBJ whole genome shotgun (WGS) entry which is preliminary data.</text>
</comment>
<keyword evidence="1" id="KW-0472">Membrane</keyword>
<keyword evidence="1" id="KW-1133">Transmembrane helix</keyword>
<reference evidence="2" key="1">
    <citation type="submission" date="2020-11" db="EMBL/GenBank/DDBJ databases">
        <authorList>
            <person name="Whitehead M."/>
        </authorList>
    </citation>
    <scope>NUCLEOTIDE SEQUENCE</scope>
    <source>
        <strain evidence="2">EGII</strain>
    </source>
</reference>
<dbReference type="EMBL" id="CAJHJT010000056">
    <property type="protein sequence ID" value="CAD7013150.1"/>
    <property type="molecule type" value="Genomic_DNA"/>
</dbReference>
<protein>
    <submittedName>
        <fullName evidence="2">(Mediterranean fruit fly) hypothetical protein</fullName>
    </submittedName>
</protein>
<organism evidence="2 3">
    <name type="scientific">Ceratitis capitata</name>
    <name type="common">Mediterranean fruit fly</name>
    <name type="synonym">Tephritis capitata</name>
    <dbReference type="NCBI Taxonomy" id="7213"/>
    <lineage>
        <taxon>Eukaryota</taxon>
        <taxon>Metazoa</taxon>
        <taxon>Ecdysozoa</taxon>
        <taxon>Arthropoda</taxon>
        <taxon>Hexapoda</taxon>
        <taxon>Insecta</taxon>
        <taxon>Pterygota</taxon>
        <taxon>Neoptera</taxon>
        <taxon>Endopterygota</taxon>
        <taxon>Diptera</taxon>
        <taxon>Brachycera</taxon>
        <taxon>Muscomorpha</taxon>
        <taxon>Tephritoidea</taxon>
        <taxon>Tephritidae</taxon>
        <taxon>Ceratitis</taxon>
        <taxon>Ceratitis</taxon>
    </lineage>
</organism>
<evidence type="ECO:0000313" key="3">
    <source>
        <dbReference type="Proteomes" id="UP000606786"/>
    </source>
</evidence>
<sequence length="106" mass="11845">MLFWLNLMSFIFCPAPFYLISLFGDAHFKFNTAIGNLACSPITARCARSGYPLALHCTARCVIYGSAIDADGKSTFEILPITIPTTSITLLYLLFFFEFSLFSFAF</sequence>
<gene>
    <name evidence="2" type="ORF">CCAP1982_LOCUS21221</name>
</gene>
<feature type="transmembrane region" description="Helical" evidence="1">
    <location>
        <begin position="6"/>
        <end position="24"/>
    </location>
</feature>
<feature type="transmembrane region" description="Helical" evidence="1">
    <location>
        <begin position="78"/>
        <end position="97"/>
    </location>
</feature>
<accession>A0A811VCX1</accession>